<reference evidence="1 2" key="1">
    <citation type="journal article" date="2019" name="Int. J. Syst. Evol. Microbiol.">
        <title>The Global Catalogue of Microorganisms (GCM) 10K type strain sequencing project: providing services to taxonomists for standard genome sequencing and annotation.</title>
        <authorList>
            <consortium name="The Broad Institute Genomics Platform"/>
            <consortium name="The Broad Institute Genome Sequencing Center for Infectious Disease"/>
            <person name="Wu L."/>
            <person name="Ma J."/>
        </authorList>
    </citation>
    <scope>NUCLEOTIDE SEQUENCE [LARGE SCALE GENOMIC DNA]</scope>
    <source>
        <strain evidence="1 2">CGMCC 1.12125</strain>
    </source>
</reference>
<proteinExistence type="predicted"/>
<dbReference type="Proteomes" id="UP001597119">
    <property type="component" value="Unassembled WGS sequence"/>
</dbReference>
<comment type="caution">
    <text evidence="1">The sequence shown here is derived from an EMBL/GenBank/DDBJ whole genome shotgun (WGS) entry which is preliminary data.</text>
</comment>
<sequence>MSSEPDEQNDVRAGQVQEFSVTRENTFQFMPGPMTGISCPCCFHDQLLRDIIERGECRSCGADLQLSLTATQDGE</sequence>
<organism evidence="1 2">
    <name type="scientific">Halorientalis brevis</name>
    <dbReference type="NCBI Taxonomy" id="1126241"/>
    <lineage>
        <taxon>Archaea</taxon>
        <taxon>Methanobacteriati</taxon>
        <taxon>Methanobacteriota</taxon>
        <taxon>Stenosarchaea group</taxon>
        <taxon>Halobacteria</taxon>
        <taxon>Halobacteriales</taxon>
        <taxon>Haloarculaceae</taxon>
        <taxon>Halorientalis</taxon>
    </lineage>
</organism>
<accession>A0ABD6CGU3</accession>
<dbReference type="AlphaFoldDB" id="A0ABD6CGU3"/>
<gene>
    <name evidence="1" type="ORF">ACFR9U_18950</name>
</gene>
<keyword evidence="2" id="KW-1185">Reference proteome</keyword>
<dbReference type="EMBL" id="JBHUDJ010000014">
    <property type="protein sequence ID" value="MFD1589064.1"/>
    <property type="molecule type" value="Genomic_DNA"/>
</dbReference>
<evidence type="ECO:0000313" key="1">
    <source>
        <dbReference type="EMBL" id="MFD1589064.1"/>
    </source>
</evidence>
<protein>
    <submittedName>
        <fullName evidence="1">Uncharacterized protein</fullName>
    </submittedName>
</protein>
<evidence type="ECO:0000313" key="2">
    <source>
        <dbReference type="Proteomes" id="UP001597119"/>
    </source>
</evidence>
<dbReference type="RefSeq" id="WP_247378713.1">
    <property type="nucleotide sequence ID" value="NZ_JALLGV010000005.1"/>
</dbReference>
<name>A0ABD6CGU3_9EURY</name>